<gene>
    <name evidence="1" type="ORF">FAZ98_10580</name>
</gene>
<reference evidence="1 2" key="1">
    <citation type="submission" date="2019-12" db="EMBL/GenBank/DDBJ databases">
        <title>Paraburkholderia acidiphila 7Q-K02 sp. nov and Paraburkholderia acidisoli DHF22 sp. nov., two strains isolated from forest soil.</title>
        <authorList>
            <person name="Gao Z."/>
            <person name="Qiu L."/>
        </authorList>
    </citation>
    <scope>NUCLEOTIDE SEQUENCE [LARGE SCALE GENOMIC DNA]</scope>
    <source>
        <strain evidence="1 2">DHF22</strain>
    </source>
</reference>
<dbReference type="OrthoDB" id="9113445at2"/>
<dbReference type="AlphaFoldDB" id="A0A7Z2JFP4"/>
<protein>
    <submittedName>
        <fullName evidence="1">Uncharacterized protein</fullName>
    </submittedName>
</protein>
<dbReference type="RefSeq" id="WP_158951169.1">
    <property type="nucleotide sequence ID" value="NZ_CP046913.1"/>
</dbReference>
<evidence type="ECO:0000313" key="2">
    <source>
        <dbReference type="Proteomes" id="UP000433577"/>
    </source>
</evidence>
<evidence type="ECO:0000313" key="1">
    <source>
        <dbReference type="EMBL" id="QGZ62138.1"/>
    </source>
</evidence>
<dbReference type="Proteomes" id="UP000433577">
    <property type="component" value="Chromosome 1"/>
</dbReference>
<proteinExistence type="predicted"/>
<dbReference type="EMBL" id="CP046913">
    <property type="protein sequence ID" value="QGZ62138.1"/>
    <property type="molecule type" value="Genomic_DNA"/>
</dbReference>
<name>A0A7Z2JFP4_9BURK</name>
<organism evidence="1 2">
    <name type="scientific">Paraburkholderia acidisoli</name>
    <dbReference type="NCBI Taxonomy" id="2571748"/>
    <lineage>
        <taxon>Bacteria</taxon>
        <taxon>Pseudomonadati</taxon>
        <taxon>Pseudomonadota</taxon>
        <taxon>Betaproteobacteria</taxon>
        <taxon>Burkholderiales</taxon>
        <taxon>Burkholderiaceae</taxon>
        <taxon>Paraburkholderia</taxon>
    </lineage>
</organism>
<keyword evidence="2" id="KW-1185">Reference proteome</keyword>
<sequence length="151" mass="15707">MHVEFAFATPSMAAVAPRDAWFSPTIEWAVRVGSGEISTIVARTEGAEVRFGYDDENGHARVAPAARADASKTSGIAFAPVVMKTGMHLAFACTGASAVVVPVRRLTGGPLVCEGVRRAGGPEEGVMTFDAFTAPVRKTGREFGAAHVTGS</sequence>
<dbReference type="KEGG" id="pacs:FAZ98_10580"/>
<accession>A0A7Z2JFP4</accession>